<dbReference type="EMBL" id="CPYI01000001">
    <property type="protein sequence ID" value="CNE13051.1"/>
    <property type="molecule type" value="Genomic_DNA"/>
</dbReference>
<sequence length="76" mass="8145">MTWPQQAVPSMSPLVAYLRAVRAVLVVMPMAATAVTAAGLYREAMPTAEMGEMRVCPELPKMAVWVATRLRGAGSP</sequence>
<proteinExistence type="predicted"/>
<keyword evidence="1" id="KW-0812">Transmembrane</keyword>
<keyword evidence="1" id="KW-0472">Membrane</keyword>
<organism evidence="2 3">
    <name type="scientific">Yersinia kristensenii</name>
    <dbReference type="NCBI Taxonomy" id="28152"/>
    <lineage>
        <taxon>Bacteria</taxon>
        <taxon>Pseudomonadati</taxon>
        <taxon>Pseudomonadota</taxon>
        <taxon>Gammaproteobacteria</taxon>
        <taxon>Enterobacterales</taxon>
        <taxon>Yersiniaceae</taxon>
        <taxon>Yersinia</taxon>
    </lineage>
</organism>
<protein>
    <submittedName>
        <fullName evidence="2">Uncharacterized protein</fullName>
    </submittedName>
</protein>
<dbReference type="Proteomes" id="UP000045824">
    <property type="component" value="Unassembled WGS sequence"/>
</dbReference>
<name>A0A0T9KMC3_YERKR</name>
<evidence type="ECO:0000313" key="3">
    <source>
        <dbReference type="Proteomes" id="UP000045824"/>
    </source>
</evidence>
<gene>
    <name evidence="2" type="ORF">ERS008491_00517</name>
</gene>
<dbReference type="AlphaFoldDB" id="A0A0T9KMC3"/>
<reference evidence="2 3" key="1">
    <citation type="submission" date="2015-03" db="EMBL/GenBank/DDBJ databases">
        <authorList>
            <person name="Murphy D."/>
        </authorList>
    </citation>
    <scope>NUCLEOTIDE SEQUENCE [LARGE SCALE GENOMIC DNA]</scope>
    <source>
        <strain evidence="2 3">FCF326</strain>
    </source>
</reference>
<evidence type="ECO:0000256" key="1">
    <source>
        <dbReference type="SAM" id="Phobius"/>
    </source>
</evidence>
<evidence type="ECO:0000313" key="2">
    <source>
        <dbReference type="EMBL" id="CNE13051.1"/>
    </source>
</evidence>
<feature type="transmembrane region" description="Helical" evidence="1">
    <location>
        <begin position="20"/>
        <end position="41"/>
    </location>
</feature>
<keyword evidence="1" id="KW-1133">Transmembrane helix</keyword>
<accession>A0A0T9KMC3</accession>